<reference evidence="1 2" key="1">
    <citation type="submission" date="2024-02" db="EMBL/GenBank/DDBJ databases">
        <title>complete genome of Flavobacterium ginsenosidimutans Str. YTB16.</title>
        <authorList>
            <person name="Wang Q."/>
        </authorList>
    </citation>
    <scope>NUCLEOTIDE SEQUENCE [LARGE SCALE GENOMIC DNA]</scope>
    <source>
        <strain evidence="1 2">YTB16</strain>
    </source>
</reference>
<protein>
    <recommendedName>
        <fullName evidence="3">3-keto-disaccharide hydrolase domain-containing protein</fullName>
    </recommendedName>
</protein>
<dbReference type="SUPFAM" id="SSF49899">
    <property type="entry name" value="Concanavalin A-like lectins/glucanases"/>
    <property type="match status" value="1"/>
</dbReference>
<accession>A0ABZ2Q257</accession>
<evidence type="ECO:0008006" key="3">
    <source>
        <dbReference type="Google" id="ProtNLM"/>
    </source>
</evidence>
<keyword evidence="2" id="KW-1185">Reference proteome</keyword>
<dbReference type="RefSeq" id="WP_338839301.1">
    <property type="nucleotide sequence ID" value="NZ_CP147988.1"/>
</dbReference>
<proteinExistence type="predicted"/>
<sequence>MRTYQTPIRLIVLLMLFSGIKAQAQLDGLLKKAKDKGGEIIEKKGGAKKTGYHAKDTGNFITGDSLIFSEDFSGTKNGAQSKFKGTVNVETVQGNSGKWLALQDKTTYKFSKAIIYPRQFTVEFDVLATGEKIKDISPMSFGFATDNSAGEYTSNAGAYVEFHYYDGDQVNFGNSSPKKFINTAFDLSNYLNRPLHVVLAVDGQRMAVYLDGQKLQEGIFFNPSVAKNFYFTAPWTYENGAKVLISNIKIYGSRK</sequence>
<dbReference type="EMBL" id="CP147988">
    <property type="protein sequence ID" value="WXK48482.1"/>
    <property type="molecule type" value="Genomic_DNA"/>
</dbReference>
<gene>
    <name evidence="1" type="ORF">V6624_15740</name>
</gene>
<dbReference type="Proteomes" id="UP001447857">
    <property type="component" value="Chromosome"/>
</dbReference>
<organism evidence="1 2">
    <name type="scientific">Flavobacterium ginsenosidimutans</name>
    <dbReference type="NCBI Taxonomy" id="687844"/>
    <lineage>
        <taxon>Bacteria</taxon>
        <taxon>Pseudomonadati</taxon>
        <taxon>Bacteroidota</taxon>
        <taxon>Flavobacteriia</taxon>
        <taxon>Flavobacteriales</taxon>
        <taxon>Flavobacteriaceae</taxon>
        <taxon>Flavobacterium</taxon>
    </lineage>
</organism>
<dbReference type="Gene3D" id="2.60.120.200">
    <property type="match status" value="1"/>
</dbReference>
<evidence type="ECO:0000313" key="1">
    <source>
        <dbReference type="EMBL" id="WXK48482.1"/>
    </source>
</evidence>
<dbReference type="InterPro" id="IPR013320">
    <property type="entry name" value="ConA-like_dom_sf"/>
</dbReference>
<evidence type="ECO:0000313" key="2">
    <source>
        <dbReference type="Proteomes" id="UP001447857"/>
    </source>
</evidence>
<name>A0ABZ2Q257_9FLAO</name>